<comment type="similarity">
    <text evidence="2">Belongs to the methyl-accepting chemotaxis (MCP) protein family.</text>
</comment>
<dbReference type="InterPro" id="IPR003660">
    <property type="entry name" value="HAMP_dom"/>
</dbReference>
<keyword evidence="4" id="KW-1133">Transmembrane helix</keyword>
<evidence type="ECO:0000259" key="6">
    <source>
        <dbReference type="PROSITE" id="PS50885"/>
    </source>
</evidence>
<dbReference type="RefSeq" id="WP_262066284.1">
    <property type="nucleotide sequence ID" value="NZ_JAMXOD010000011.1"/>
</dbReference>
<dbReference type="Gene3D" id="6.10.340.10">
    <property type="match status" value="1"/>
</dbReference>
<evidence type="ECO:0000256" key="2">
    <source>
        <dbReference type="ARBA" id="ARBA00029447"/>
    </source>
</evidence>
<dbReference type="CDD" id="cd11386">
    <property type="entry name" value="MCP_signal"/>
    <property type="match status" value="1"/>
</dbReference>
<dbReference type="InterPro" id="IPR051310">
    <property type="entry name" value="MCP_chemotaxis"/>
</dbReference>
<evidence type="ECO:0000256" key="3">
    <source>
        <dbReference type="PROSITE-ProRule" id="PRU00284"/>
    </source>
</evidence>
<feature type="transmembrane region" description="Helical" evidence="4">
    <location>
        <begin position="195"/>
        <end position="216"/>
    </location>
</feature>
<evidence type="ECO:0000313" key="7">
    <source>
        <dbReference type="EMBL" id="MCP1102498.1"/>
    </source>
</evidence>
<dbReference type="InterPro" id="IPR004089">
    <property type="entry name" value="MCPsignal_dom"/>
</dbReference>
<dbReference type="SUPFAM" id="SSF58104">
    <property type="entry name" value="Methyl-accepting chemotaxis protein (MCP) signaling domain"/>
    <property type="match status" value="1"/>
</dbReference>
<dbReference type="EMBL" id="JAMZFW010000011">
    <property type="protein sequence ID" value="MCP1102498.1"/>
    <property type="molecule type" value="Genomic_DNA"/>
</dbReference>
<proteinExistence type="inferred from homology"/>
<keyword evidence="4" id="KW-0472">Membrane</keyword>
<keyword evidence="4" id="KW-0812">Transmembrane</keyword>
<dbReference type="PANTHER" id="PTHR43531:SF11">
    <property type="entry name" value="METHYL-ACCEPTING CHEMOTAXIS PROTEIN 3"/>
    <property type="match status" value="1"/>
</dbReference>
<accession>A0ABT1E9N3</accession>
<dbReference type="PANTHER" id="PTHR43531">
    <property type="entry name" value="PROTEIN ICFG"/>
    <property type="match status" value="1"/>
</dbReference>
<comment type="caution">
    <text evidence="7">The sequence shown here is derived from an EMBL/GenBank/DDBJ whole genome shotgun (WGS) entry which is preliminary data.</text>
</comment>
<dbReference type="Pfam" id="PF00015">
    <property type="entry name" value="MCPsignal"/>
    <property type="match status" value="1"/>
</dbReference>
<gene>
    <name evidence="7" type="ORF">NK125_08745</name>
</gene>
<organism evidence="7 8">
    <name type="scientific">Aequitasia blattaphilus</name>
    <dbReference type="NCBI Taxonomy" id="2949332"/>
    <lineage>
        <taxon>Bacteria</taxon>
        <taxon>Bacillati</taxon>
        <taxon>Bacillota</taxon>
        <taxon>Clostridia</taxon>
        <taxon>Lachnospirales</taxon>
        <taxon>Lachnospiraceae</taxon>
        <taxon>Aequitasia</taxon>
    </lineage>
</organism>
<dbReference type="PROSITE" id="PS50111">
    <property type="entry name" value="CHEMOTAXIS_TRANSDUC_2"/>
    <property type="match status" value="1"/>
</dbReference>
<reference evidence="7 8" key="1">
    <citation type="journal article" date="2022" name="Genome Biol. Evol.">
        <title>Host diet, physiology and behaviors set the stage for Lachnospiraceae cladogenesis.</title>
        <authorList>
            <person name="Vera-Ponce De Leon A."/>
            <person name="Schneider M."/>
            <person name="Jahnes B.C."/>
            <person name="Sadowski V."/>
            <person name="Camuy-Velez L.A."/>
            <person name="Duan J."/>
            <person name="Sabree Z.L."/>
        </authorList>
    </citation>
    <scope>NUCLEOTIDE SEQUENCE [LARGE SCALE GENOMIC DNA]</scope>
    <source>
        <strain evidence="7 8">PAL113</strain>
    </source>
</reference>
<dbReference type="Gene3D" id="1.10.287.950">
    <property type="entry name" value="Methyl-accepting chemotaxis protein"/>
    <property type="match status" value="1"/>
</dbReference>
<dbReference type="Pfam" id="PF12729">
    <property type="entry name" value="4HB_MCP_1"/>
    <property type="match status" value="1"/>
</dbReference>
<evidence type="ECO:0000256" key="1">
    <source>
        <dbReference type="ARBA" id="ARBA00022500"/>
    </source>
</evidence>
<sequence length="603" mass="64627">MLKLLRRNKLTIKSRLISAFLLVAVLTNLSNTVSILFNQWMGERYSTAMENYGFALGDIGEAKTLLADSKSDLYGALASNDPGVIAQVKDLTATSIDTLDTLNETIEKYIVVKEARTAFDEYLNVYADYRSTLLDYSSNISSITSPAEMEILEDKAHDTLEPLYDSAFNSLDIIGDEKVATGRETIKELSAGSSVTTLICTLLFALSIIVIIIVTIRLNKHLAKPIQAGAKRLIALSKGDLSTPVPEMKGCAEIEEMKEASETIVASLTGIIRDEQQLLEGMSKGDFTVSSSHEELYIGDFAPLLHSINSICERLNNTLAQIAESSVQVDVGADQMASGTQALSQGATEQASSVEQLAATINEISATVKRNAENAEKANELSEKAGTEIFEGNKKMDEMTKAMTAIKEASGEINKIIKTIEDIAFQTNILALNAAVEAARAGSAGKGFAVVADEVRNLAGKSQDAAQNTTALIENAIVAVENGTEIADATAQAMTQVSEHAKGVVDIINNISTVSKEQADSISQVTIGIEQISSVIQTNSATAEEGAAASEELSGQARVLKDLIGSFKIRNTGNINRERFKSLSSPVTDKHSFEALTGTDDKY</sequence>
<dbReference type="Proteomes" id="UP001523566">
    <property type="component" value="Unassembled WGS sequence"/>
</dbReference>
<feature type="domain" description="HAMP" evidence="6">
    <location>
        <begin position="220"/>
        <end position="273"/>
    </location>
</feature>
<protein>
    <submittedName>
        <fullName evidence="7">Methyl-accepting chemotaxis protein</fullName>
    </submittedName>
</protein>
<dbReference type="PROSITE" id="PS50885">
    <property type="entry name" value="HAMP"/>
    <property type="match status" value="1"/>
</dbReference>
<name>A0ABT1E9N3_9FIRM</name>
<keyword evidence="3" id="KW-0807">Transducer</keyword>
<dbReference type="InterPro" id="IPR024478">
    <property type="entry name" value="HlyB_4HB_MCP"/>
</dbReference>
<feature type="domain" description="Methyl-accepting transducer" evidence="5">
    <location>
        <begin position="325"/>
        <end position="554"/>
    </location>
</feature>
<evidence type="ECO:0000259" key="5">
    <source>
        <dbReference type="PROSITE" id="PS50111"/>
    </source>
</evidence>
<keyword evidence="8" id="KW-1185">Reference proteome</keyword>
<evidence type="ECO:0000313" key="8">
    <source>
        <dbReference type="Proteomes" id="UP001523566"/>
    </source>
</evidence>
<dbReference type="SMART" id="SM00283">
    <property type="entry name" value="MA"/>
    <property type="match status" value="1"/>
</dbReference>
<evidence type="ECO:0000256" key="4">
    <source>
        <dbReference type="SAM" id="Phobius"/>
    </source>
</evidence>
<keyword evidence="1" id="KW-0145">Chemotaxis</keyword>